<feature type="region of interest" description="Disordered" evidence="1">
    <location>
        <begin position="728"/>
        <end position="781"/>
    </location>
</feature>
<keyword evidence="3" id="KW-0732">Signal</keyword>
<reference evidence="5 6" key="2">
    <citation type="submission" date="2019-09" db="EMBL/GenBank/DDBJ databases">
        <authorList>
            <person name="Jin C."/>
        </authorList>
    </citation>
    <scope>NUCLEOTIDE SEQUENCE [LARGE SCALE GENOMIC DNA]</scope>
    <source>
        <strain evidence="5 6">BN130099</strain>
    </source>
</reference>
<dbReference type="GO" id="GO:0005975">
    <property type="term" value="P:carbohydrate metabolic process"/>
    <property type="evidence" value="ECO:0007669"/>
    <property type="project" value="UniProtKB-ARBA"/>
</dbReference>
<protein>
    <submittedName>
        <fullName evidence="5">DUF11 domain-containing protein</fullName>
    </submittedName>
</protein>
<feature type="chain" id="PRO_5023139485" evidence="3">
    <location>
        <begin position="33"/>
        <end position="814"/>
    </location>
</feature>
<feature type="compositionally biased region" description="Basic and acidic residues" evidence="1">
    <location>
        <begin position="422"/>
        <end position="434"/>
    </location>
</feature>
<organism evidence="5 6">
    <name type="scientific">Nocardioides humilatus</name>
    <dbReference type="NCBI Taxonomy" id="2607660"/>
    <lineage>
        <taxon>Bacteria</taxon>
        <taxon>Bacillati</taxon>
        <taxon>Actinomycetota</taxon>
        <taxon>Actinomycetes</taxon>
        <taxon>Propionibacteriales</taxon>
        <taxon>Nocardioidaceae</taxon>
        <taxon>Nocardioides</taxon>
    </lineage>
</organism>
<comment type="caution">
    <text evidence="5">The sequence shown here is derived from an EMBL/GenBank/DDBJ whole genome shotgun (WGS) entry which is preliminary data.</text>
</comment>
<gene>
    <name evidence="5" type="ORF">F0U44_07670</name>
</gene>
<evidence type="ECO:0000313" key="6">
    <source>
        <dbReference type="Proteomes" id="UP000325003"/>
    </source>
</evidence>
<evidence type="ECO:0000256" key="3">
    <source>
        <dbReference type="SAM" id="SignalP"/>
    </source>
</evidence>
<accession>A0A5B1LHT9</accession>
<evidence type="ECO:0000256" key="2">
    <source>
        <dbReference type="SAM" id="Phobius"/>
    </source>
</evidence>
<dbReference type="Gene3D" id="2.60.40.10">
    <property type="entry name" value="Immunoglobulins"/>
    <property type="match status" value="1"/>
</dbReference>
<reference evidence="5 6" key="1">
    <citation type="submission" date="2019-09" db="EMBL/GenBank/DDBJ databases">
        <title>Nocardioides panacisoli sp. nov., isolated from the soil of a ginseng field.</title>
        <authorList>
            <person name="Cho C."/>
        </authorList>
    </citation>
    <scope>NUCLEOTIDE SEQUENCE [LARGE SCALE GENOMIC DNA]</scope>
    <source>
        <strain evidence="5 6">BN130099</strain>
    </source>
</reference>
<evidence type="ECO:0000259" key="4">
    <source>
        <dbReference type="Pfam" id="PF01345"/>
    </source>
</evidence>
<dbReference type="Proteomes" id="UP000325003">
    <property type="component" value="Unassembled WGS sequence"/>
</dbReference>
<dbReference type="InterPro" id="IPR001434">
    <property type="entry name" value="OmcB-like_DUF11"/>
</dbReference>
<keyword evidence="2" id="KW-0472">Membrane</keyword>
<keyword evidence="2" id="KW-1133">Transmembrane helix</keyword>
<dbReference type="InterPro" id="IPR013783">
    <property type="entry name" value="Ig-like_fold"/>
</dbReference>
<feature type="region of interest" description="Disordered" evidence="1">
    <location>
        <begin position="422"/>
        <end position="449"/>
    </location>
</feature>
<dbReference type="Pfam" id="PF01345">
    <property type="entry name" value="DUF11"/>
    <property type="match status" value="2"/>
</dbReference>
<dbReference type="RefSeq" id="WP_149727710.1">
    <property type="nucleotide sequence ID" value="NZ_VUJV01000002.1"/>
</dbReference>
<sequence>MSVIRSRAVRQAATIAMIAAGIGAVAPSAATAESNTRGHTVVSNQEFRAFVEDGEEIRFAVEVARTSVLPSDVGYRVTLKGPGGVSQHCVLPAGADVGRRCELGPITARRTGVWQADVSATGAPDIEGFNAADAGSAGDFPTLDWDVTVRSAGGAVVPGRVWAPTRYSMFNSAGDSPAVVRRGAGPLALFYLHDNGWLYRARYAAYNGIYSRQRATSLGVVDAVTGTPVYRSTTNQDPRSFTIDHADQDYFKIFFERPDSAMPATATAWNGHTLVLNRAPAPLTPTVRALMFVEDDDLATHAGTYRLAAANHSGVVDVVVDSDLDGEPSPADVRISHAVNAVPDGVEITGAWDGKAADGTVVDPRRPVTIWAVIDRAGEIHFTNSDVEYRSGIEVERLNGPAGGRSLLYWDDRKLRIDGKHQERTRAVDGRDGVDTSGGAHDLPAAGSGGGLGWGNERFIDDWTYVPVGIAAQAQVPADLRLVKTRVGTGPVHPGDEISWQVRIGNFGGATATDTVVTDLAVDDEVEDLVLSDPSKGTVDALTWDVGDLPPNATATVTVTGTVAAGATGPVDNRAIATSPDDPTGPPVDPAADCEDNASLVADVDNCDLVSTPITPAPVTRADLVIDKESVDLAIDAAEHTGDVTWRIRVRNNGPSDAPDVVVDELPGAGSDTALTVVRGPSRGSFDADAQSWSVGDLEAGAQATVVVRTTHPLAALQHGVVNTATVTSPVDPYDPDGGCRANDGLDADDDNCDHVTVTADPPAATPPADPESPETPALPSLGAPAATAIVGAAGSLSAGVALLWVGRRRRRAA</sequence>
<proteinExistence type="predicted"/>
<dbReference type="EMBL" id="VUJV01000002">
    <property type="protein sequence ID" value="KAA1420285.1"/>
    <property type="molecule type" value="Genomic_DNA"/>
</dbReference>
<feature type="signal peptide" evidence="3">
    <location>
        <begin position="1"/>
        <end position="32"/>
    </location>
</feature>
<keyword evidence="2" id="KW-0812">Transmembrane</keyword>
<name>A0A5B1LHT9_9ACTN</name>
<evidence type="ECO:0000313" key="5">
    <source>
        <dbReference type="EMBL" id="KAA1420285.1"/>
    </source>
</evidence>
<keyword evidence="6" id="KW-1185">Reference proteome</keyword>
<evidence type="ECO:0000256" key="1">
    <source>
        <dbReference type="SAM" id="MobiDB-lite"/>
    </source>
</evidence>
<feature type="transmembrane region" description="Helical" evidence="2">
    <location>
        <begin position="782"/>
        <end position="806"/>
    </location>
</feature>
<feature type="domain" description="DUF11" evidence="4">
    <location>
        <begin position="623"/>
        <end position="737"/>
    </location>
</feature>
<dbReference type="AlphaFoldDB" id="A0A5B1LHT9"/>
<feature type="domain" description="DUF11" evidence="4">
    <location>
        <begin position="479"/>
        <end position="582"/>
    </location>
</feature>